<evidence type="ECO:0000256" key="10">
    <source>
        <dbReference type="HAMAP-Rule" id="MF_01151"/>
    </source>
</evidence>
<feature type="region of interest" description="Disordered" evidence="13">
    <location>
        <begin position="1"/>
        <end position="28"/>
    </location>
</feature>
<dbReference type="GO" id="GO:0005737">
    <property type="term" value="C:cytoplasm"/>
    <property type="evidence" value="ECO:0007669"/>
    <property type="project" value="UniProtKB-SubCell"/>
</dbReference>
<dbReference type="Proteomes" id="UP000514720">
    <property type="component" value="Chromosome"/>
</dbReference>
<comment type="subunit">
    <text evidence="3 10">Homodimer.</text>
</comment>
<dbReference type="AlphaFoldDB" id="A0A7L7KVY7"/>
<dbReference type="RefSeq" id="WP_258877731.1">
    <property type="nucleotide sequence ID" value="NZ_CP048914.1"/>
</dbReference>
<evidence type="ECO:0000256" key="7">
    <source>
        <dbReference type="ARBA" id="ARBA00053401"/>
    </source>
</evidence>
<evidence type="ECO:0000256" key="2">
    <source>
        <dbReference type="ARBA" id="ARBA00009054"/>
    </source>
</evidence>
<dbReference type="PRINTS" id="PR00773">
    <property type="entry name" value="GRPEPROTEIN"/>
</dbReference>
<dbReference type="InterPro" id="IPR000740">
    <property type="entry name" value="GrpE"/>
</dbReference>
<evidence type="ECO:0000256" key="13">
    <source>
        <dbReference type="SAM" id="MobiDB-lite"/>
    </source>
</evidence>
<dbReference type="NCBIfam" id="NF010738">
    <property type="entry name" value="PRK14140.1"/>
    <property type="match status" value="1"/>
</dbReference>
<dbReference type="GO" id="GO:0051087">
    <property type="term" value="F:protein-folding chaperone binding"/>
    <property type="evidence" value="ECO:0007669"/>
    <property type="project" value="InterPro"/>
</dbReference>
<name>A0A7L7KVY7_9MOLU</name>
<organism evidence="14 15">
    <name type="scientific">Candidatus Xianfuyuplasma coldseepsis</name>
    <dbReference type="NCBI Taxonomy" id="2782163"/>
    <lineage>
        <taxon>Bacteria</taxon>
        <taxon>Bacillati</taxon>
        <taxon>Mycoplasmatota</taxon>
        <taxon>Mollicutes</taxon>
        <taxon>Candidatus Izemoplasmatales</taxon>
        <taxon>Candidatus Izemoplasmataceae</taxon>
        <taxon>Candidatus Xianfuyuplasma</taxon>
    </lineage>
</organism>
<proteinExistence type="inferred from homology"/>
<sequence>MSRKKHETEVEQPEETVEQEEKRSIEEELSEQIAALTTELDQVRNDYLKEQADLINTKKRLEKERVTERKYAAMNVAKAFISPLDHFELALSHAPDDDRTKSFVQGFEMILKEIKKNLETVGVSEIDALDEDYDPNFHQAVMTEKVDDIEPNKVIEVLQKGYMFKDRVIRPAMVKISE</sequence>
<evidence type="ECO:0000313" key="15">
    <source>
        <dbReference type="Proteomes" id="UP000514720"/>
    </source>
</evidence>
<evidence type="ECO:0000256" key="12">
    <source>
        <dbReference type="RuleBase" id="RU004478"/>
    </source>
</evidence>
<dbReference type="SUPFAM" id="SSF58014">
    <property type="entry name" value="Coiled-coil domain of nucleotide exchange factor GrpE"/>
    <property type="match status" value="1"/>
</dbReference>
<evidence type="ECO:0000256" key="4">
    <source>
        <dbReference type="ARBA" id="ARBA00022490"/>
    </source>
</evidence>
<evidence type="ECO:0000256" key="9">
    <source>
        <dbReference type="ARBA" id="ARBA00076414"/>
    </source>
</evidence>
<gene>
    <name evidence="10 14" type="primary">grpE</name>
    <name evidence="14" type="ORF">G4Z02_09210</name>
</gene>
<dbReference type="Gene3D" id="2.30.22.10">
    <property type="entry name" value="Head domain of nucleotide exchange factor GrpE"/>
    <property type="match status" value="1"/>
</dbReference>
<keyword evidence="6 10" id="KW-0143">Chaperone</keyword>
<evidence type="ECO:0000313" key="14">
    <source>
        <dbReference type="EMBL" id="QMS85918.1"/>
    </source>
</evidence>
<comment type="function">
    <text evidence="7 10 11">Participates actively in the response to hyperosmotic and heat shock by preventing the aggregation of stress-denatured proteins, in association with DnaK and GrpE. It is the nucleotide exchange factor for DnaK and may function as a thermosensor. Unfolded proteins bind initially to DnaJ; upon interaction with the DnaJ-bound protein, DnaK hydrolyzes its bound ATP, resulting in the formation of a stable complex. GrpE releases ADP from DnaK; ATP binding to DnaK triggers the release of the substrate protein, thus completing the reaction cycle. Several rounds of ATP-dependent interactions between DnaJ, DnaK and GrpE are required for fully efficient folding.</text>
</comment>
<dbReference type="FunFam" id="2.30.22.10:FF:000001">
    <property type="entry name" value="Protein GrpE"/>
    <property type="match status" value="1"/>
</dbReference>
<evidence type="ECO:0000256" key="11">
    <source>
        <dbReference type="RuleBase" id="RU000639"/>
    </source>
</evidence>
<keyword evidence="5 10" id="KW-0346">Stress response</keyword>
<dbReference type="KEGG" id="xcl:G4Z02_09210"/>
<dbReference type="InterPro" id="IPR009012">
    <property type="entry name" value="GrpE_head"/>
</dbReference>
<keyword evidence="15" id="KW-1185">Reference proteome</keyword>
<evidence type="ECO:0000256" key="8">
    <source>
        <dbReference type="ARBA" id="ARBA00072274"/>
    </source>
</evidence>
<comment type="subcellular location">
    <subcellularLocation>
        <location evidence="1 10">Cytoplasm</location>
    </subcellularLocation>
</comment>
<dbReference type="GO" id="GO:0051082">
    <property type="term" value="F:unfolded protein binding"/>
    <property type="evidence" value="ECO:0007669"/>
    <property type="project" value="TreeGrafter"/>
</dbReference>
<accession>A0A7L7KVY7</accession>
<dbReference type="InterPro" id="IPR013805">
    <property type="entry name" value="GrpE_CC"/>
</dbReference>
<protein>
    <recommendedName>
        <fullName evidence="8 10">Protein GrpE</fullName>
    </recommendedName>
    <alternativeName>
        <fullName evidence="9 10">HSP-70 cofactor</fullName>
    </alternativeName>
</protein>
<dbReference type="CDD" id="cd00446">
    <property type="entry name" value="GrpE"/>
    <property type="match status" value="1"/>
</dbReference>
<evidence type="ECO:0000256" key="5">
    <source>
        <dbReference type="ARBA" id="ARBA00023016"/>
    </source>
</evidence>
<comment type="similarity">
    <text evidence="2 10 12">Belongs to the GrpE family.</text>
</comment>
<reference evidence="14 15" key="1">
    <citation type="submission" date="2020-02" db="EMBL/GenBank/DDBJ databases">
        <authorList>
            <person name="Zheng R.K."/>
            <person name="Sun C.M."/>
        </authorList>
    </citation>
    <scope>NUCLEOTIDE SEQUENCE [LARGE SCALE GENOMIC DNA]</scope>
    <source>
        <strain evidence="15">zrk13</strain>
    </source>
</reference>
<dbReference type="SUPFAM" id="SSF51064">
    <property type="entry name" value="Head domain of nucleotide exchange factor GrpE"/>
    <property type="match status" value="1"/>
</dbReference>
<dbReference type="EMBL" id="CP048914">
    <property type="protein sequence ID" value="QMS85918.1"/>
    <property type="molecule type" value="Genomic_DNA"/>
</dbReference>
<keyword evidence="4 10" id="KW-0963">Cytoplasm</keyword>
<dbReference type="PANTHER" id="PTHR21237">
    <property type="entry name" value="GRPE PROTEIN"/>
    <property type="match status" value="1"/>
</dbReference>
<dbReference type="PROSITE" id="PS01071">
    <property type="entry name" value="GRPE"/>
    <property type="match status" value="1"/>
</dbReference>
<evidence type="ECO:0000256" key="3">
    <source>
        <dbReference type="ARBA" id="ARBA00011738"/>
    </source>
</evidence>
<dbReference type="GO" id="GO:0042803">
    <property type="term" value="F:protein homodimerization activity"/>
    <property type="evidence" value="ECO:0007669"/>
    <property type="project" value="InterPro"/>
</dbReference>
<dbReference type="HAMAP" id="MF_01151">
    <property type="entry name" value="GrpE"/>
    <property type="match status" value="1"/>
</dbReference>
<evidence type="ECO:0000256" key="1">
    <source>
        <dbReference type="ARBA" id="ARBA00004496"/>
    </source>
</evidence>
<dbReference type="Gene3D" id="3.90.20.20">
    <property type="match status" value="1"/>
</dbReference>
<evidence type="ECO:0000256" key="6">
    <source>
        <dbReference type="ARBA" id="ARBA00023186"/>
    </source>
</evidence>
<dbReference type="GO" id="GO:0006457">
    <property type="term" value="P:protein folding"/>
    <property type="evidence" value="ECO:0007669"/>
    <property type="project" value="InterPro"/>
</dbReference>
<dbReference type="GO" id="GO:0000774">
    <property type="term" value="F:adenyl-nucleotide exchange factor activity"/>
    <property type="evidence" value="ECO:0007669"/>
    <property type="project" value="InterPro"/>
</dbReference>
<dbReference type="PANTHER" id="PTHR21237:SF23">
    <property type="entry name" value="GRPE PROTEIN HOMOLOG, MITOCHONDRIAL"/>
    <property type="match status" value="1"/>
</dbReference>
<dbReference type="Pfam" id="PF01025">
    <property type="entry name" value="GrpE"/>
    <property type="match status" value="1"/>
</dbReference>